<keyword evidence="7" id="KW-0862">Zinc</keyword>
<evidence type="ECO:0000256" key="3">
    <source>
        <dbReference type="ARBA" id="ARBA00022679"/>
    </source>
</evidence>
<accession>A0A915IZF6</accession>
<evidence type="ECO:0000256" key="7">
    <source>
        <dbReference type="ARBA" id="ARBA00022833"/>
    </source>
</evidence>
<comment type="pathway">
    <text evidence="2">Protein modification; protein ubiquitination.</text>
</comment>
<evidence type="ECO:0000256" key="2">
    <source>
        <dbReference type="ARBA" id="ARBA00004906"/>
    </source>
</evidence>
<dbReference type="GO" id="GO:0016020">
    <property type="term" value="C:membrane"/>
    <property type="evidence" value="ECO:0007669"/>
    <property type="project" value="UniProtKB-SubCell"/>
</dbReference>
<evidence type="ECO:0000256" key="11">
    <source>
        <dbReference type="SAM" id="MobiDB-lite"/>
    </source>
</evidence>
<feature type="region of interest" description="Disordered" evidence="11">
    <location>
        <begin position="391"/>
        <end position="416"/>
    </location>
</feature>
<dbReference type="GO" id="GO:0008270">
    <property type="term" value="F:zinc ion binding"/>
    <property type="evidence" value="ECO:0007669"/>
    <property type="project" value="UniProtKB-KW"/>
</dbReference>
<dbReference type="InterPro" id="IPR057992">
    <property type="entry name" value="TPR_SYVN1_N"/>
</dbReference>
<evidence type="ECO:0000256" key="9">
    <source>
        <dbReference type="ARBA" id="ARBA00023136"/>
    </source>
</evidence>
<dbReference type="Gene3D" id="3.30.40.10">
    <property type="entry name" value="Zinc/RING finger domain, C3HC4 (zinc finger)"/>
    <property type="match status" value="1"/>
</dbReference>
<dbReference type="Proteomes" id="UP000887565">
    <property type="component" value="Unplaced"/>
</dbReference>
<feature type="compositionally biased region" description="Low complexity" evidence="11">
    <location>
        <begin position="645"/>
        <end position="658"/>
    </location>
</feature>
<feature type="transmembrane region" description="Helical" evidence="12">
    <location>
        <begin position="124"/>
        <end position="141"/>
    </location>
</feature>
<dbReference type="InterPro" id="IPR003892">
    <property type="entry name" value="CUE"/>
</dbReference>
<feature type="domain" description="RING-type" evidence="13">
    <location>
        <begin position="343"/>
        <end position="381"/>
    </location>
</feature>
<evidence type="ECO:0000256" key="10">
    <source>
        <dbReference type="PROSITE-ProRule" id="PRU00175"/>
    </source>
</evidence>
<organism evidence="15 16">
    <name type="scientific">Romanomermis culicivorax</name>
    <name type="common">Nematode worm</name>
    <dbReference type="NCBI Taxonomy" id="13658"/>
    <lineage>
        <taxon>Eukaryota</taxon>
        <taxon>Metazoa</taxon>
        <taxon>Ecdysozoa</taxon>
        <taxon>Nematoda</taxon>
        <taxon>Enoplea</taxon>
        <taxon>Dorylaimia</taxon>
        <taxon>Mermithida</taxon>
        <taxon>Mermithoidea</taxon>
        <taxon>Mermithidae</taxon>
        <taxon>Romanomermis</taxon>
    </lineage>
</organism>
<feature type="transmembrane region" description="Helical" evidence="12">
    <location>
        <begin position="75"/>
        <end position="104"/>
    </location>
</feature>
<dbReference type="Pfam" id="PF02845">
    <property type="entry name" value="CUE"/>
    <property type="match status" value="1"/>
</dbReference>
<sequence>MPVINYFNFIHRLPFPSLRNYAGFSFVILSAVLYYSYDTVLNDENWQLEFKQKIVDQGLSETTRDWLLNSKLARVIYFMLTDQVCIWTVVNTACCALVLVGKLLQNVVFGRLRLVEHQQMRDRFWNFIFYKFVFVFGVMNVQFFDEVFLWSIWFAVSGFFYLLTCLAQDRYKYVASSPLTAKPSNLRILVFLSVILFCDLGLFGVGIIVTVKYGFNYGGFLLAECVVLLLRVSHGLVRYGTYFYDAHRRIHWEDRNTFVYYTDFLFELSILALDVLHHLHMLLWSNMFLSVASLVIVMQLKHLYQEIDRRWRRHKNYQRIAKYIDSKYPMASEIDLTKHDDKCAICWDNMKTARKLNCGHLFHNWCLHGWLEQDSSCPTCRTTLSINETSNVDQTGASSPAVDAQPSPGENLAPRRRLGTNHTFHFDGNRYARWLPSFSVEVTHNFGQTYIYRRNLDVDNSQLTRMVEQVREMFPHLTVSQIEQDLRQTGNVEHTVDNVLNNRLSPDENAVLDVGTLSSENETESEYESDNQSETAPNDQETPSTSGLLPLEEDSRLLLDDCSFLDDDFTTATAQVSSGGRFSKMIEEREVILDVRKRQLILEHRKKYLATPRALDLQEIIKNVQQKQKSKNEENPIVDFSLNHNDQSSSIDNNNQSIPIPMDDNRARRRMLYNASLRHLPPPEDH</sequence>
<feature type="compositionally biased region" description="Acidic residues" evidence="11">
    <location>
        <begin position="521"/>
        <end position="531"/>
    </location>
</feature>
<protein>
    <submittedName>
        <fullName evidence="16">E3 ubiquitin-protein ligase AMFR</fullName>
    </submittedName>
</protein>
<dbReference type="InterPro" id="IPR001841">
    <property type="entry name" value="Znf_RING"/>
</dbReference>
<feature type="transmembrane region" description="Helical" evidence="12">
    <location>
        <begin position="217"/>
        <end position="237"/>
    </location>
</feature>
<keyword evidence="4 12" id="KW-0812">Transmembrane</keyword>
<feature type="transmembrane region" description="Helical" evidence="12">
    <location>
        <begin position="258"/>
        <end position="276"/>
    </location>
</feature>
<dbReference type="SMART" id="SM00184">
    <property type="entry name" value="RING"/>
    <property type="match status" value="1"/>
</dbReference>
<dbReference type="SUPFAM" id="SSF57850">
    <property type="entry name" value="RING/U-box"/>
    <property type="match status" value="1"/>
</dbReference>
<dbReference type="PANTHER" id="PTHR15067">
    <property type="entry name" value="E3 UBIQUITIN-PROTEIN LIGASE RNF8"/>
    <property type="match status" value="1"/>
</dbReference>
<evidence type="ECO:0000259" key="14">
    <source>
        <dbReference type="PROSITE" id="PS51140"/>
    </source>
</evidence>
<evidence type="ECO:0000256" key="1">
    <source>
        <dbReference type="ARBA" id="ARBA00004141"/>
    </source>
</evidence>
<feature type="transmembrane region" description="Helical" evidence="12">
    <location>
        <begin position="188"/>
        <end position="211"/>
    </location>
</feature>
<evidence type="ECO:0000259" key="13">
    <source>
        <dbReference type="PROSITE" id="PS50089"/>
    </source>
</evidence>
<dbReference type="GO" id="GO:0006511">
    <property type="term" value="P:ubiquitin-dependent protein catabolic process"/>
    <property type="evidence" value="ECO:0007669"/>
    <property type="project" value="TreeGrafter"/>
</dbReference>
<dbReference type="GO" id="GO:0000151">
    <property type="term" value="C:ubiquitin ligase complex"/>
    <property type="evidence" value="ECO:0007669"/>
    <property type="project" value="TreeGrafter"/>
</dbReference>
<feature type="compositionally biased region" description="Polar residues" evidence="11">
    <location>
        <begin position="532"/>
        <end position="547"/>
    </location>
</feature>
<dbReference type="AlphaFoldDB" id="A0A915IZF6"/>
<keyword evidence="3" id="KW-0808">Transferase</keyword>
<dbReference type="OMA" id="EWKINAT"/>
<feature type="domain" description="CUE" evidence="14">
    <location>
        <begin position="462"/>
        <end position="504"/>
    </location>
</feature>
<name>A0A915IZF6_ROMCU</name>
<feature type="region of interest" description="Disordered" evidence="11">
    <location>
        <begin position="518"/>
        <end position="549"/>
    </location>
</feature>
<feature type="region of interest" description="Disordered" evidence="11">
    <location>
        <begin position="642"/>
        <end position="662"/>
    </location>
</feature>
<dbReference type="PROSITE" id="PS50089">
    <property type="entry name" value="ZF_RING_2"/>
    <property type="match status" value="1"/>
</dbReference>
<feature type="transmembrane region" description="Helical" evidence="12">
    <location>
        <begin position="21"/>
        <end position="37"/>
    </location>
</feature>
<feature type="transmembrane region" description="Helical" evidence="12">
    <location>
        <begin position="147"/>
        <end position="167"/>
    </location>
</feature>
<dbReference type="CDD" id="cd16455">
    <property type="entry name" value="RING-H2_AMFR"/>
    <property type="match status" value="1"/>
</dbReference>
<comment type="subcellular location">
    <subcellularLocation>
        <location evidence="1">Membrane</location>
        <topology evidence="1">Multi-pass membrane protein</topology>
    </subcellularLocation>
</comment>
<dbReference type="Gene3D" id="1.10.8.10">
    <property type="entry name" value="DNA helicase RuvA subunit, C-terminal domain"/>
    <property type="match status" value="1"/>
</dbReference>
<evidence type="ECO:0000313" key="15">
    <source>
        <dbReference type="Proteomes" id="UP000887565"/>
    </source>
</evidence>
<keyword evidence="15" id="KW-1185">Reference proteome</keyword>
<evidence type="ECO:0000256" key="6">
    <source>
        <dbReference type="ARBA" id="ARBA00022771"/>
    </source>
</evidence>
<evidence type="ECO:0000256" key="5">
    <source>
        <dbReference type="ARBA" id="ARBA00022723"/>
    </source>
</evidence>
<keyword evidence="9 12" id="KW-0472">Membrane</keyword>
<dbReference type="SMART" id="SM00546">
    <property type="entry name" value="CUE"/>
    <property type="match status" value="1"/>
</dbReference>
<proteinExistence type="predicted"/>
<dbReference type="PANTHER" id="PTHR15067:SF5">
    <property type="entry name" value="E3 UBIQUITIN-PROTEIN LIGASE AMFR"/>
    <property type="match status" value="1"/>
</dbReference>
<dbReference type="InterPro" id="IPR013083">
    <property type="entry name" value="Znf_RING/FYVE/PHD"/>
</dbReference>
<dbReference type="FunFam" id="3.30.40.10:FF:000259">
    <property type="entry name" value="E3 ubiquitin protein ligase RIN2"/>
    <property type="match status" value="1"/>
</dbReference>
<dbReference type="PROSITE" id="PS51140">
    <property type="entry name" value="CUE"/>
    <property type="match status" value="1"/>
</dbReference>
<keyword evidence="6 10" id="KW-0863">Zinc-finger</keyword>
<dbReference type="GO" id="GO:0005783">
    <property type="term" value="C:endoplasmic reticulum"/>
    <property type="evidence" value="ECO:0007669"/>
    <property type="project" value="TreeGrafter"/>
</dbReference>
<evidence type="ECO:0000256" key="4">
    <source>
        <dbReference type="ARBA" id="ARBA00022692"/>
    </source>
</evidence>
<dbReference type="Pfam" id="PF25563">
    <property type="entry name" value="TPR_SYVN1_N"/>
    <property type="match status" value="1"/>
</dbReference>
<dbReference type="GO" id="GO:0030968">
    <property type="term" value="P:endoplasmic reticulum unfolded protein response"/>
    <property type="evidence" value="ECO:0007669"/>
    <property type="project" value="TreeGrafter"/>
</dbReference>
<dbReference type="GO" id="GO:0043130">
    <property type="term" value="F:ubiquitin binding"/>
    <property type="evidence" value="ECO:0007669"/>
    <property type="project" value="InterPro"/>
</dbReference>
<dbReference type="Pfam" id="PF13639">
    <property type="entry name" value="zf-RING_2"/>
    <property type="match status" value="1"/>
</dbReference>
<dbReference type="WBParaSite" id="nRc.2.0.1.t19088-RA">
    <property type="protein sequence ID" value="nRc.2.0.1.t19088-RA"/>
    <property type="gene ID" value="nRc.2.0.1.g19088"/>
</dbReference>
<dbReference type="GO" id="GO:0005829">
    <property type="term" value="C:cytosol"/>
    <property type="evidence" value="ECO:0007669"/>
    <property type="project" value="TreeGrafter"/>
</dbReference>
<evidence type="ECO:0000256" key="12">
    <source>
        <dbReference type="SAM" id="Phobius"/>
    </source>
</evidence>
<keyword evidence="8 12" id="KW-1133">Transmembrane helix</keyword>
<evidence type="ECO:0000256" key="8">
    <source>
        <dbReference type="ARBA" id="ARBA00022989"/>
    </source>
</evidence>
<reference evidence="16" key="1">
    <citation type="submission" date="2022-11" db="UniProtKB">
        <authorList>
            <consortium name="WormBaseParasite"/>
        </authorList>
    </citation>
    <scope>IDENTIFICATION</scope>
</reference>
<dbReference type="CDD" id="cd14424">
    <property type="entry name" value="CUE_Cue1p_like"/>
    <property type="match status" value="1"/>
</dbReference>
<keyword evidence="5" id="KW-0479">Metal-binding</keyword>
<evidence type="ECO:0000313" key="16">
    <source>
        <dbReference type="WBParaSite" id="nRc.2.0.1.t19088-RA"/>
    </source>
</evidence>
<dbReference type="GO" id="GO:0061630">
    <property type="term" value="F:ubiquitin protein ligase activity"/>
    <property type="evidence" value="ECO:0007669"/>
    <property type="project" value="TreeGrafter"/>
</dbReference>
<dbReference type="GO" id="GO:0070936">
    <property type="term" value="P:protein K48-linked ubiquitination"/>
    <property type="evidence" value="ECO:0007669"/>
    <property type="project" value="TreeGrafter"/>
</dbReference>